<evidence type="ECO:0000313" key="1">
    <source>
        <dbReference type="EMBL" id="GBO09826.1"/>
    </source>
</evidence>
<evidence type="ECO:0000313" key="2">
    <source>
        <dbReference type="Proteomes" id="UP000499080"/>
    </source>
</evidence>
<comment type="caution">
    <text evidence="1">The sequence shown here is derived from an EMBL/GenBank/DDBJ whole genome shotgun (WGS) entry which is preliminary data.</text>
</comment>
<dbReference type="EMBL" id="BGPR01035143">
    <property type="protein sequence ID" value="GBO09826.1"/>
    <property type="molecule type" value="Genomic_DNA"/>
</dbReference>
<reference evidence="1 2" key="1">
    <citation type="journal article" date="2019" name="Sci. Rep.">
        <title>Orb-weaving spider Araneus ventricosus genome elucidates the spidroin gene catalogue.</title>
        <authorList>
            <person name="Kono N."/>
            <person name="Nakamura H."/>
            <person name="Ohtoshi R."/>
            <person name="Moran D.A.P."/>
            <person name="Shinohara A."/>
            <person name="Yoshida Y."/>
            <person name="Fujiwara M."/>
            <person name="Mori M."/>
            <person name="Tomita M."/>
            <person name="Arakawa K."/>
        </authorList>
    </citation>
    <scope>NUCLEOTIDE SEQUENCE [LARGE SCALE GENOMIC DNA]</scope>
</reference>
<protein>
    <submittedName>
        <fullName evidence="1">Uncharacterized protein</fullName>
    </submittedName>
</protein>
<organism evidence="1 2">
    <name type="scientific">Araneus ventricosus</name>
    <name type="common">Orbweaver spider</name>
    <name type="synonym">Epeira ventricosa</name>
    <dbReference type="NCBI Taxonomy" id="182803"/>
    <lineage>
        <taxon>Eukaryota</taxon>
        <taxon>Metazoa</taxon>
        <taxon>Ecdysozoa</taxon>
        <taxon>Arthropoda</taxon>
        <taxon>Chelicerata</taxon>
        <taxon>Arachnida</taxon>
        <taxon>Araneae</taxon>
        <taxon>Araneomorphae</taxon>
        <taxon>Entelegynae</taxon>
        <taxon>Araneoidea</taxon>
        <taxon>Araneidae</taxon>
        <taxon>Araneus</taxon>
    </lineage>
</organism>
<name>A0A4Y2UDY2_ARAVE</name>
<dbReference type="AlphaFoldDB" id="A0A4Y2UDY2"/>
<accession>A0A4Y2UDY2</accession>
<sequence length="105" mass="11622">MQVRPTAGTPPPRWDIQVRATGGTRRLMGHPSASHRWYAPSDGAHQCEPLVSQKGKKLIISGEQVGLLRMLAQRSSDGRGRQTDVISPGACLMGNHRNTEFMWVF</sequence>
<dbReference type="Proteomes" id="UP000499080">
    <property type="component" value="Unassembled WGS sequence"/>
</dbReference>
<gene>
    <name evidence="1" type="ORF">AVEN_125195_1</name>
</gene>
<keyword evidence="2" id="KW-1185">Reference proteome</keyword>
<proteinExistence type="predicted"/>